<reference evidence="2" key="2">
    <citation type="submission" date="2015-06" db="UniProtKB">
        <authorList>
            <consortium name="EnsemblMetazoa"/>
        </authorList>
    </citation>
    <scope>IDENTIFICATION</scope>
</reference>
<dbReference type="Proteomes" id="UP000015104">
    <property type="component" value="Unassembled WGS sequence"/>
</dbReference>
<feature type="transmembrane region" description="Helical" evidence="1">
    <location>
        <begin position="21"/>
        <end position="46"/>
    </location>
</feature>
<keyword evidence="1" id="KW-0812">Transmembrane</keyword>
<name>T1K621_TETUR</name>
<keyword evidence="1" id="KW-0472">Membrane</keyword>
<dbReference type="EnsemblMetazoa" id="tetur05g08320.1">
    <property type="protein sequence ID" value="tetur05g08320.1"/>
    <property type="gene ID" value="tetur05g08320"/>
</dbReference>
<keyword evidence="3" id="KW-1185">Reference proteome</keyword>
<dbReference type="AlphaFoldDB" id="T1K621"/>
<organism evidence="2 3">
    <name type="scientific">Tetranychus urticae</name>
    <name type="common">Two-spotted spider mite</name>
    <dbReference type="NCBI Taxonomy" id="32264"/>
    <lineage>
        <taxon>Eukaryota</taxon>
        <taxon>Metazoa</taxon>
        <taxon>Ecdysozoa</taxon>
        <taxon>Arthropoda</taxon>
        <taxon>Chelicerata</taxon>
        <taxon>Arachnida</taxon>
        <taxon>Acari</taxon>
        <taxon>Acariformes</taxon>
        <taxon>Trombidiformes</taxon>
        <taxon>Prostigmata</taxon>
        <taxon>Eleutherengona</taxon>
        <taxon>Raphignathae</taxon>
        <taxon>Tetranychoidea</taxon>
        <taxon>Tetranychidae</taxon>
        <taxon>Tetranychus</taxon>
    </lineage>
</organism>
<evidence type="ECO:0000256" key="1">
    <source>
        <dbReference type="SAM" id="Phobius"/>
    </source>
</evidence>
<dbReference type="HOGENOM" id="CLU_2925540_0_0_1"/>
<keyword evidence="1" id="KW-1133">Transmembrane helix</keyword>
<accession>T1K621</accession>
<sequence>MLIQINSINLVTVHKIMISILLYWFCSFALSFSFPYCSCVYVYVVFDNDYYCGWFFPQEQN</sequence>
<evidence type="ECO:0000313" key="2">
    <source>
        <dbReference type="EnsemblMetazoa" id="tetur05g08320.1"/>
    </source>
</evidence>
<evidence type="ECO:0000313" key="3">
    <source>
        <dbReference type="Proteomes" id="UP000015104"/>
    </source>
</evidence>
<proteinExistence type="predicted"/>
<protein>
    <submittedName>
        <fullName evidence="2">Uncharacterized protein</fullName>
    </submittedName>
</protein>
<reference evidence="3" key="1">
    <citation type="submission" date="2011-08" db="EMBL/GenBank/DDBJ databases">
        <authorList>
            <person name="Rombauts S."/>
        </authorList>
    </citation>
    <scope>NUCLEOTIDE SEQUENCE</scope>
    <source>
        <strain evidence="3">London</strain>
    </source>
</reference>
<dbReference type="EMBL" id="CAEY01001591">
    <property type="status" value="NOT_ANNOTATED_CDS"/>
    <property type="molecule type" value="Genomic_DNA"/>
</dbReference>